<accession>A0A382LYK5</accession>
<dbReference type="GO" id="GO:0051536">
    <property type="term" value="F:iron-sulfur cluster binding"/>
    <property type="evidence" value="ECO:0007669"/>
    <property type="project" value="UniProtKB-KW"/>
</dbReference>
<name>A0A382LYK5_9ZZZZ</name>
<dbReference type="GO" id="GO:0031419">
    <property type="term" value="F:cobalamin binding"/>
    <property type="evidence" value="ECO:0007669"/>
    <property type="project" value="InterPro"/>
</dbReference>
<dbReference type="InterPro" id="IPR006158">
    <property type="entry name" value="Cobalamin-bd"/>
</dbReference>
<dbReference type="EMBL" id="UINC01090034">
    <property type="protein sequence ID" value="SVC41623.1"/>
    <property type="molecule type" value="Genomic_DNA"/>
</dbReference>
<gene>
    <name evidence="8" type="ORF">METZ01_LOCUS294477</name>
</gene>
<dbReference type="Gene3D" id="3.40.50.280">
    <property type="entry name" value="Cobalamin-binding domain"/>
    <property type="match status" value="1"/>
</dbReference>
<evidence type="ECO:0000256" key="1">
    <source>
        <dbReference type="ARBA" id="ARBA00001966"/>
    </source>
</evidence>
<dbReference type="InterPro" id="IPR051198">
    <property type="entry name" value="BchE-like"/>
</dbReference>
<dbReference type="GO" id="GO:0046872">
    <property type="term" value="F:metal ion binding"/>
    <property type="evidence" value="ECO:0007669"/>
    <property type="project" value="UniProtKB-KW"/>
</dbReference>
<reference evidence="8" key="1">
    <citation type="submission" date="2018-05" db="EMBL/GenBank/DDBJ databases">
        <authorList>
            <person name="Lanie J.A."/>
            <person name="Ng W.-L."/>
            <person name="Kazmierczak K.M."/>
            <person name="Andrzejewski T.M."/>
            <person name="Davidsen T.M."/>
            <person name="Wayne K.J."/>
            <person name="Tettelin H."/>
            <person name="Glass J.I."/>
            <person name="Rusch D."/>
            <person name="Podicherti R."/>
            <person name="Tsui H.-C.T."/>
            <person name="Winkler M.E."/>
        </authorList>
    </citation>
    <scope>NUCLEOTIDE SEQUENCE</scope>
</reference>
<evidence type="ECO:0000256" key="4">
    <source>
        <dbReference type="ARBA" id="ARBA00023004"/>
    </source>
</evidence>
<evidence type="ECO:0000259" key="7">
    <source>
        <dbReference type="PROSITE" id="PS51332"/>
    </source>
</evidence>
<evidence type="ECO:0000256" key="6">
    <source>
        <dbReference type="SAM" id="MobiDB-lite"/>
    </source>
</evidence>
<proteinExistence type="predicted"/>
<evidence type="ECO:0000256" key="3">
    <source>
        <dbReference type="ARBA" id="ARBA00022723"/>
    </source>
</evidence>
<protein>
    <recommendedName>
        <fullName evidence="7">B12-binding domain-containing protein</fullName>
    </recommendedName>
</protein>
<keyword evidence="4" id="KW-0408">Iron</keyword>
<evidence type="ECO:0000256" key="2">
    <source>
        <dbReference type="ARBA" id="ARBA00022691"/>
    </source>
</evidence>
<evidence type="ECO:0000256" key="5">
    <source>
        <dbReference type="ARBA" id="ARBA00023014"/>
    </source>
</evidence>
<comment type="cofactor">
    <cofactor evidence="1">
        <name>[4Fe-4S] cluster</name>
        <dbReference type="ChEBI" id="CHEBI:49883"/>
    </cofactor>
</comment>
<dbReference type="PANTHER" id="PTHR43409">
    <property type="entry name" value="ANAEROBIC MAGNESIUM-PROTOPORPHYRIN IX MONOMETHYL ESTER CYCLASE-RELATED"/>
    <property type="match status" value="1"/>
</dbReference>
<keyword evidence="2" id="KW-0949">S-adenosyl-L-methionine</keyword>
<feature type="non-terminal residue" evidence="8">
    <location>
        <position position="228"/>
    </location>
</feature>
<feature type="domain" description="B12-binding" evidence="7">
    <location>
        <begin position="49"/>
        <end position="189"/>
    </location>
</feature>
<feature type="region of interest" description="Disordered" evidence="6">
    <location>
        <begin position="199"/>
        <end position="228"/>
    </location>
</feature>
<keyword evidence="5" id="KW-0411">Iron-sulfur</keyword>
<sequence>MSNIQNTQEVGTLDFVSGIDTVQLDQVNDPDHNLIPPLEKPSLRLLFIGLPNAGSRPGRAGLFLPLGLAYVTATLKERGYIYDCIDLHTEEIMRRKPFDFWERIQEFDLASYDVVAFGGVFLKFEDLQYLSSRIRENCSHIFQTVGGNMATMTPDVVLERTQVDCICLYEGEETIIDLIQTLEKGTDWRKVQSIKYRDENGLPVNSPSRPKLSAEKVPRLPDRESWDF</sequence>
<dbReference type="PROSITE" id="PS51332">
    <property type="entry name" value="B12_BINDING"/>
    <property type="match status" value="1"/>
</dbReference>
<feature type="compositionally biased region" description="Basic and acidic residues" evidence="6">
    <location>
        <begin position="212"/>
        <end position="228"/>
    </location>
</feature>
<evidence type="ECO:0000313" key="8">
    <source>
        <dbReference type="EMBL" id="SVC41623.1"/>
    </source>
</evidence>
<dbReference type="AlphaFoldDB" id="A0A382LYK5"/>
<keyword evidence="3" id="KW-0479">Metal-binding</keyword>
<dbReference type="Pfam" id="PF02310">
    <property type="entry name" value="B12-binding"/>
    <property type="match status" value="1"/>
</dbReference>
<organism evidence="8">
    <name type="scientific">marine metagenome</name>
    <dbReference type="NCBI Taxonomy" id="408172"/>
    <lineage>
        <taxon>unclassified sequences</taxon>
        <taxon>metagenomes</taxon>
        <taxon>ecological metagenomes</taxon>
    </lineage>
</organism>
<dbReference type="PANTHER" id="PTHR43409:SF4">
    <property type="entry name" value="RADICAL SAM SUPERFAMILY PROTEIN"/>
    <property type="match status" value="1"/>
</dbReference>